<gene>
    <name evidence="6" type="ORF">NYR54_08365</name>
</gene>
<dbReference type="AlphaFoldDB" id="A0A9X3B6F3"/>
<evidence type="ECO:0000256" key="2">
    <source>
        <dbReference type="SAM" id="SignalP"/>
    </source>
</evidence>
<comment type="caution">
    <text evidence="6">The sequence shown here is derived from an EMBL/GenBank/DDBJ whole genome shotgun (WGS) entry which is preliminary data.</text>
</comment>
<protein>
    <submittedName>
        <fullName evidence="6">Polysaccharide biosynthesis/export family protein</fullName>
    </submittedName>
</protein>
<evidence type="ECO:0000256" key="1">
    <source>
        <dbReference type="ARBA" id="ARBA00022729"/>
    </source>
</evidence>
<evidence type="ECO:0000313" key="6">
    <source>
        <dbReference type="EMBL" id="MCT8990307.1"/>
    </source>
</evidence>
<sequence>MAFVLALSLSVLILGLSLLPAAAQSAAEPYRVGAGDVLAVMVYGETGLSGEFTVSPDGTIAYPILGNVPVAGLTSAEIAERVDKALADYVPAPAVTATVARYAPVFIVGDVERPGRYEYRPGMTALELVALGGGVRRTPADGGAWLVAARQEYTDLELQIFAQQVRRARLKAELDGTAFDYPPPAEPDPDMRDVKQRLVEGERVLFEVRQATLASEDEALAAQERSYADEIEQLAASIKLHDEEIKLLEQDVLSTRDLAERGLTAKSNLREMERRLSSARRDALEMRSFLARATQNRLALGQRRVALVETLRREAAQEMQEIDTALARMRARRSVLFEAISEAMLRGNPEEARPRLTFSIVSAASDGFGEVPAGELTLLRPGDILRATLVTGAAPAALAQRETAATGTSSIARQR</sequence>
<accession>A0A9X3B6F3</accession>
<dbReference type="Gene3D" id="3.30.1950.10">
    <property type="entry name" value="wza like domain"/>
    <property type="match status" value="1"/>
</dbReference>
<dbReference type="PANTHER" id="PTHR33619">
    <property type="entry name" value="POLYSACCHARIDE EXPORT PROTEIN GFCE-RELATED"/>
    <property type="match status" value="1"/>
</dbReference>
<dbReference type="InterPro" id="IPR049712">
    <property type="entry name" value="Poly_export"/>
</dbReference>
<feature type="domain" description="AprE-like long alpha-helical hairpin" evidence="5">
    <location>
        <begin position="149"/>
        <end position="333"/>
    </location>
</feature>
<dbReference type="Gene3D" id="3.10.560.10">
    <property type="entry name" value="Outer membrane lipoprotein wza domain like"/>
    <property type="match status" value="1"/>
</dbReference>
<dbReference type="InterPro" id="IPR058781">
    <property type="entry name" value="HH_AprE-like"/>
</dbReference>
<dbReference type="Pfam" id="PF10531">
    <property type="entry name" value="SLBB"/>
    <property type="match status" value="1"/>
</dbReference>
<dbReference type="Pfam" id="PF25994">
    <property type="entry name" value="HH_AprE"/>
    <property type="match status" value="1"/>
</dbReference>
<feature type="domain" description="Polysaccharide export protein N-terminal" evidence="3">
    <location>
        <begin position="26"/>
        <end position="99"/>
    </location>
</feature>
<evidence type="ECO:0000313" key="7">
    <source>
        <dbReference type="Proteomes" id="UP001149009"/>
    </source>
</evidence>
<dbReference type="InterPro" id="IPR003715">
    <property type="entry name" value="Poly_export_N"/>
</dbReference>
<evidence type="ECO:0000259" key="5">
    <source>
        <dbReference type="Pfam" id="PF25994"/>
    </source>
</evidence>
<dbReference type="Pfam" id="PF02563">
    <property type="entry name" value="Poly_export"/>
    <property type="match status" value="1"/>
</dbReference>
<dbReference type="PANTHER" id="PTHR33619:SF3">
    <property type="entry name" value="POLYSACCHARIDE EXPORT PROTEIN GFCE-RELATED"/>
    <property type="match status" value="1"/>
</dbReference>
<proteinExistence type="predicted"/>
<dbReference type="EMBL" id="JAODNV010000008">
    <property type="protein sequence ID" value="MCT8990307.1"/>
    <property type="molecule type" value="Genomic_DNA"/>
</dbReference>
<dbReference type="InterPro" id="IPR019554">
    <property type="entry name" value="Soluble_ligand-bd"/>
</dbReference>
<evidence type="ECO:0000259" key="3">
    <source>
        <dbReference type="Pfam" id="PF02563"/>
    </source>
</evidence>
<feature type="chain" id="PRO_5040971514" evidence="2">
    <location>
        <begin position="27"/>
        <end position="415"/>
    </location>
</feature>
<keyword evidence="7" id="KW-1185">Reference proteome</keyword>
<reference evidence="6" key="1">
    <citation type="submission" date="2022-08" db="EMBL/GenBank/DDBJ databases">
        <title>Chelativorans sichuanense sp. nov., a paraffin oil-degrading bacterium isolated from a mixture of oil-based drill cuttings and paddy soil.</title>
        <authorList>
            <person name="Yu J."/>
            <person name="Liu H."/>
            <person name="Chen Q."/>
        </authorList>
    </citation>
    <scope>NUCLEOTIDE SEQUENCE</scope>
    <source>
        <strain evidence="6">SCAU 2101</strain>
    </source>
</reference>
<evidence type="ECO:0000259" key="4">
    <source>
        <dbReference type="Pfam" id="PF10531"/>
    </source>
</evidence>
<name>A0A9X3B6F3_9HYPH</name>
<feature type="domain" description="Soluble ligand binding" evidence="4">
    <location>
        <begin position="105"/>
        <end position="147"/>
    </location>
</feature>
<dbReference type="GO" id="GO:0015159">
    <property type="term" value="F:polysaccharide transmembrane transporter activity"/>
    <property type="evidence" value="ECO:0007669"/>
    <property type="project" value="InterPro"/>
</dbReference>
<feature type="signal peptide" evidence="2">
    <location>
        <begin position="1"/>
        <end position="26"/>
    </location>
</feature>
<keyword evidence="1 2" id="KW-0732">Signal</keyword>
<organism evidence="6 7">
    <name type="scientific">Chelativorans petroleitrophicus</name>
    <dbReference type="NCBI Taxonomy" id="2975484"/>
    <lineage>
        <taxon>Bacteria</taxon>
        <taxon>Pseudomonadati</taxon>
        <taxon>Pseudomonadota</taxon>
        <taxon>Alphaproteobacteria</taxon>
        <taxon>Hyphomicrobiales</taxon>
        <taxon>Phyllobacteriaceae</taxon>
        <taxon>Chelativorans</taxon>
    </lineage>
</organism>
<dbReference type="Proteomes" id="UP001149009">
    <property type="component" value="Unassembled WGS sequence"/>
</dbReference>